<proteinExistence type="predicted"/>
<dbReference type="InterPro" id="IPR011928">
    <property type="entry name" value="Phage_phiJL001_Gp84"/>
</dbReference>
<dbReference type="OrthoDB" id="6872689at2"/>
<dbReference type="Pfam" id="PF09931">
    <property type="entry name" value="Phage_phiJL001_Gp84_N"/>
    <property type="match status" value="1"/>
</dbReference>
<organism evidence="2 3">
    <name type="scientific">Pseudomonas fluorescens</name>
    <dbReference type="NCBI Taxonomy" id="294"/>
    <lineage>
        <taxon>Bacteria</taxon>
        <taxon>Pseudomonadati</taxon>
        <taxon>Pseudomonadota</taxon>
        <taxon>Gammaproteobacteria</taxon>
        <taxon>Pseudomonadales</taxon>
        <taxon>Pseudomonadaceae</taxon>
        <taxon>Pseudomonas</taxon>
    </lineage>
</organism>
<dbReference type="Pfam" id="PF09356">
    <property type="entry name" value="Phage_BR0599"/>
    <property type="match status" value="1"/>
</dbReference>
<accession>A0A0F4VFD3</accession>
<evidence type="ECO:0000313" key="3">
    <source>
        <dbReference type="Proteomes" id="UP000033400"/>
    </source>
</evidence>
<reference evidence="2 3" key="1">
    <citation type="submission" date="2015-03" db="EMBL/GenBank/DDBJ databases">
        <title>Comparative genomics of Pseudomonas insights into diversity of traits involved in vanlence and defense.</title>
        <authorList>
            <person name="Qin Y."/>
        </authorList>
    </citation>
    <scope>NUCLEOTIDE SEQUENCE [LARGE SCALE GENOMIC DNA]</scope>
    <source>
        <strain evidence="2 3">H24</strain>
    </source>
</reference>
<dbReference type="InterPro" id="IPR018964">
    <property type="entry name" value="Phage_phiJL001_Gp84_C"/>
</dbReference>
<evidence type="ECO:0000313" key="2">
    <source>
        <dbReference type="EMBL" id="KJZ67240.1"/>
    </source>
</evidence>
<gene>
    <name evidence="2" type="ORF">VD17_02970</name>
</gene>
<evidence type="ECO:0000259" key="1">
    <source>
        <dbReference type="Pfam" id="PF09356"/>
    </source>
</evidence>
<dbReference type="NCBIfam" id="TIGR02218">
    <property type="entry name" value="phg_TIGR02218"/>
    <property type="match status" value="1"/>
</dbReference>
<comment type="caution">
    <text evidence="2">The sequence shown here is derived from an EMBL/GenBank/DDBJ whole genome shotgun (WGS) entry which is preliminary data.</text>
</comment>
<dbReference type="Proteomes" id="UP000033400">
    <property type="component" value="Unassembled WGS sequence"/>
</dbReference>
<name>A0A0F4VFD3_PSEFL</name>
<dbReference type="RefSeq" id="WP_046052603.1">
    <property type="nucleotide sequence ID" value="NZ_LACH01000003.1"/>
</dbReference>
<dbReference type="AlphaFoldDB" id="A0A0F4VFD3"/>
<protein>
    <recommendedName>
        <fullName evidence="1">Bacteriophage phiJL001 Gp84 C-terminal domain-containing protein</fullName>
    </recommendedName>
</protein>
<dbReference type="PATRIC" id="fig|294.133.peg.2353"/>
<sequence>MLTLKSIERSLSLNKPVELYFFEFGSAYYAYTSGTKQHLHTDGIIYQPLALKRSKVQRTSEDYKNKLEINMPGDSAIPLLFRAHLPSKHVTLKVFRSQRDNPKLFVNVFAGEVSSVTWNNSVATVQCNPSSALLRRQVLRFGYQAQCNHHLYDDLCGLDITNYQEMQAVISVEDGGRIVYLSGFNHDAEYYLAGLLSFDETDFRMITDIDTSTGYVQLISGIDSLSPGDQVKLAKGCNRSAQACHSFGNFDNFYGCLTIPDENPFV</sequence>
<feature type="domain" description="Bacteriophage phiJL001 Gp84 C-terminal" evidence="1">
    <location>
        <begin position="190"/>
        <end position="262"/>
    </location>
</feature>
<dbReference type="EMBL" id="LACH01000003">
    <property type="protein sequence ID" value="KJZ67240.1"/>
    <property type="molecule type" value="Genomic_DNA"/>
</dbReference>